<evidence type="ECO:0000256" key="1">
    <source>
        <dbReference type="PIRSR" id="PIRSR005962-1"/>
    </source>
</evidence>
<dbReference type="InterPro" id="IPR002933">
    <property type="entry name" value="Peptidase_M20"/>
</dbReference>
<feature type="binding site" evidence="1">
    <location>
        <position position="176"/>
    </location>
    <ligand>
        <name>Mn(2+)</name>
        <dbReference type="ChEBI" id="CHEBI:29035"/>
        <label>2</label>
    </ligand>
</feature>
<dbReference type="STRING" id="648782.SAMN04488554_2009"/>
<dbReference type="InterPro" id="IPR011650">
    <property type="entry name" value="Peptidase_M20_dimer"/>
</dbReference>
<dbReference type="GO" id="GO:0046657">
    <property type="term" value="P:folic acid catabolic process"/>
    <property type="evidence" value="ECO:0007669"/>
    <property type="project" value="TreeGrafter"/>
</dbReference>
<dbReference type="SUPFAM" id="SSF55031">
    <property type="entry name" value="Bacterial exopeptidase dimerisation domain"/>
    <property type="match status" value="1"/>
</dbReference>
<reference evidence="4" key="1">
    <citation type="submission" date="2016-10" db="EMBL/GenBank/DDBJ databases">
        <authorList>
            <person name="Varghese N."/>
            <person name="Submissions S."/>
        </authorList>
    </citation>
    <scope>NUCLEOTIDE SEQUENCE [LARGE SCALE GENOMIC DNA]</scope>
    <source>
        <strain evidence="4">DSM 21368</strain>
    </source>
</reference>
<keyword evidence="1" id="KW-0464">Manganese</keyword>
<dbReference type="OrthoDB" id="9777385at2"/>
<feature type="binding site" evidence="1">
    <location>
        <position position="200"/>
    </location>
    <ligand>
        <name>Mn(2+)</name>
        <dbReference type="ChEBI" id="CHEBI:29035"/>
        <label>2</label>
    </ligand>
</feature>
<protein>
    <submittedName>
        <fullName evidence="3">Aminobenzoyl-glutamate utilization protein A</fullName>
    </submittedName>
</protein>
<dbReference type="InterPro" id="IPR036264">
    <property type="entry name" value="Bact_exopeptidase_dim_dom"/>
</dbReference>
<dbReference type="PIRSF" id="PIRSF005962">
    <property type="entry name" value="Pept_M20D_amidohydro"/>
    <property type="match status" value="1"/>
</dbReference>
<evidence type="ECO:0000259" key="2">
    <source>
        <dbReference type="Pfam" id="PF07687"/>
    </source>
</evidence>
<dbReference type="AlphaFoldDB" id="A0A1H5HML2"/>
<name>A0A1H5HML2_9MICO</name>
<feature type="domain" description="Peptidase M20 dimerisation" evidence="2">
    <location>
        <begin position="223"/>
        <end position="305"/>
    </location>
</feature>
<feature type="binding site" evidence="1">
    <location>
        <position position="141"/>
    </location>
    <ligand>
        <name>Mn(2+)</name>
        <dbReference type="ChEBI" id="CHEBI:29035"/>
        <label>2</label>
    </ligand>
</feature>
<dbReference type="PANTHER" id="PTHR30575:SF3">
    <property type="entry name" value="PEPTIDASE M20 DIMERISATION DOMAIN-CONTAINING PROTEIN"/>
    <property type="match status" value="1"/>
</dbReference>
<dbReference type="InterPro" id="IPR017439">
    <property type="entry name" value="Amidohydrolase"/>
</dbReference>
<feature type="binding site" evidence="1">
    <location>
        <position position="396"/>
    </location>
    <ligand>
        <name>Mn(2+)</name>
        <dbReference type="ChEBI" id="CHEBI:29035"/>
        <label>2</label>
    </ligand>
</feature>
<dbReference type="Proteomes" id="UP000199220">
    <property type="component" value="Unassembled WGS sequence"/>
</dbReference>
<evidence type="ECO:0000313" key="3">
    <source>
        <dbReference type="EMBL" id="SEE29217.1"/>
    </source>
</evidence>
<dbReference type="Pfam" id="PF01546">
    <property type="entry name" value="Peptidase_M20"/>
    <property type="match status" value="1"/>
</dbReference>
<keyword evidence="4" id="KW-1185">Reference proteome</keyword>
<comment type="cofactor">
    <cofactor evidence="1">
        <name>Mn(2+)</name>
        <dbReference type="ChEBI" id="CHEBI:29035"/>
    </cofactor>
    <text evidence="1">The Mn(2+) ion enhances activity.</text>
</comment>
<dbReference type="InterPro" id="IPR052030">
    <property type="entry name" value="Peptidase_M20/M20A_hydrolases"/>
</dbReference>
<dbReference type="PANTHER" id="PTHR30575">
    <property type="entry name" value="PEPTIDASE M20"/>
    <property type="match status" value="1"/>
</dbReference>
<dbReference type="Pfam" id="PF07687">
    <property type="entry name" value="M20_dimer"/>
    <property type="match status" value="1"/>
</dbReference>
<dbReference type="GO" id="GO:0071713">
    <property type="term" value="F:para-aminobenzoyl-glutamate hydrolase activity"/>
    <property type="evidence" value="ECO:0007669"/>
    <property type="project" value="TreeGrafter"/>
</dbReference>
<dbReference type="GO" id="GO:0046872">
    <property type="term" value="F:metal ion binding"/>
    <property type="evidence" value="ECO:0007669"/>
    <property type="project" value="UniProtKB-KW"/>
</dbReference>
<dbReference type="RefSeq" id="WP_089772776.1">
    <property type="nucleotide sequence ID" value="NZ_FNTX01000001.1"/>
</dbReference>
<dbReference type="Gene3D" id="3.40.630.10">
    <property type="entry name" value="Zn peptidases"/>
    <property type="match status" value="2"/>
</dbReference>
<gene>
    <name evidence="3" type="ORF">SAMN04488554_2009</name>
</gene>
<accession>A0A1H5HML2</accession>
<dbReference type="EMBL" id="FNTX01000001">
    <property type="protein sequence ID" value="SEE29217.1"/>
    <property type="molecule type" value="Genomic_DNA"/>
</dbReference>
<dbReference type="NCBIfam" id="TIGR01891">
    <property type="entry name" value="amidohydrolases"/>
    <property type="match status" value="1"/>
</dbReference>
<sequence length="422" mass="43352">MPERATDLVELRRTFHARPELGFLEIETAARVIAELDGHVDDLQWGEPVCDLAGLAGLPSPDDLTTARERARGSGVPDPLIEDLGYGATAVLARVRGTRPGPVVAIRFDMDALPVTESDDDAHVPTALGFASANPGLMHACGHDCHVAVGITLGRRLAANRDFPGEVVLLFQPAEEGVRGARAMVAAGATDGVDVMLGMHVGIDLPAGTVAAAAEGVLATEKWRCHFTGRPSHAALAPHEGRNALLGAATATLGLHALPPVSGAVTRVNVGRLVAGTSANVIAAEAVLDTEIRASDDGVLADLSRRGHAVIDGAATAHGLTAEVEVTGASAVARCDAEVVEAVLSAAADVPAIEEARRTAPMTASDDVTLFMAEVQRTGGQATFVLVGGGSPAPHHTSRFDIDESALPVALDLLEGAVRAGL</sequence>
<feature type="binding site" evidence="1">
    <location>
        <position position="143"/>
    </location>
    <ligand>
        <name>Mn(2+)</name>
        <dbReference type="ChEBI" id="CHEBI:29035"/>
        <label>2</label>
    </ligand>
</feature>
<dbReference type="GO" id="GO:0005737">
    <property type="term" value="C:cytoplasm"/>
    <property type="evidence" value="ECO:0007669"/>
    <property type="project" value="TreeGrafter"/>
</dbReference>
<dbReference type="GO" id="GO:0016805">
    <property type="term" value="F:dipeptidase activity"/>
    <property type="evidence" value="ECO:0007669"/>
    <property type="project" value="TreeGrafter"/>
</dbReference>
<proteinExistence type="predicted"/>
<keyword evidence="1" id="KW-0479">Metal-binding</keyword>
<evidence type="ECO:0000313" key="4">
    <source>
        <dbReference type="Proteomes" id="UP000199220"/>
    </source>
</evidence>
<dbReference type="SUPFAM" id="SSF53187">
    <property type="entry name" value="Zn-dependent exopeptidases"/>
    <property type="match status" value="1"/>
</dbReference>
<organism evidence="3 4">
    <name type="scientific">Ruania alba</name>
    <dbReference type="NCBI Taxonomy" id="648782"/>
    <lineage>
        <taxon>Bacteria</taxon>
        <taxon>Bacillati</taxon>
        <taxon>Actinomycetota</taxon>
        <taxon>Actinomycetes</taxon>
        <taxon>Micrococcales</taxon>
        <taxon>Ruaniaceae</taxon>
        <taxon>Ruania</taxon>
    </lineage>
</organism>